<proteinExistence type="predicted"/>
<reference evidence="1" key="1">
    <citation type="journal article" date="2020" name="mSystems">
        <title>Genome- and Community-Level Interaction Insights into Carbon Utilization and Element Cycling Functions of Hydrothermarchaeota in Hydrothermal Sediment.</title>
        <authorList>
            <person name="Zhou Z."/>
            <person name="Liu Y."/>
            <person name="Xu W."/>
            <person name="Pan J."/>
            <person name="Luo Z.H."/>
            <person name="Li M."/>
        </authorList>
    </citation>
    <scope>NUCLEOTIDE SEQUENCE [LARGE SCALE GENOMIC DNA]</scope>
    <source>
        <strain evidence="1">SpSt-780</strain>
    </source>
</reference>
<evidence type="ECO:0000313" key="1">
    <source>
        <dbReference type="EMBL" id="HGW92084.1"/>
    </source>
</evidence>
<sequence>MILIFSLFLDIPDAKSIVNLSEKIDSRISFTSINYYNIPELTGFRIKGDNIFLYDLSFFGIYNYNEVKIGFGKSFYLPYIQIDFLPYFLFFRAGDIKNFGFTEKIDITLRYLDFECGFITKDIFFLFKDEIPSYEEFFLSYKKNNLFHNLKISYSILENLNIHYGIEINSNPLFVRLGVSTSPVLPSFGIGFNKGKMMFEFGFLSHPILGFTENFTISILK</sequence>
<protein>
    <submittedName>
        <fullName evidence="1">Uncharacterized protein</fullName>
    </submittedName>
</protein>
<comment type="caution">
    <text evidence="1">The sequence shown here is derived from an EMBL/GenBank/DDBJ whole genome shotgun (WGS) entry which is preliminary data.</text>
</comment>
<organism evidence="1">
    <name type="scientific">candidate division WOR-3 bacterium</name>
    <dbReference type="NCBI Taxonomy" id="2052148"/>
    <lineage>
        <taxon>Bacteria</taxon>
        <taxon>Bacteria division WOR-3</taxon>
    </lineage>
</organism>
<name>A0A7C4YAA7_UNCW3</name>
<dbReference type="AlphaFoldDB" id="A0A7C4YAA7"/>
<dbReference type="EMBL" id="DTHG01000077">
    <property type="protein sequence ID" value="HGW92084.1"/>
    <property type="molecule type" value="Genomic_DNA"/>
</dbReference>
<accession>A0A7C4YAA7</accession>
<gene>
    <name evidence="1" type="ORF">ENV67_06060</name>
</gene>